<protein>
    <submittedName>
        <fullName evidence="2">Uncharacterized protein</fullName>
    </submittedName>
</protein>
<keyword evidence="1" id="KW-0472">Membrane</keyword>
<dbReference type="Proteomes" id="UP001154114">
    <property type="component" value="Chromosome 19"/>
</dbReference>
<name>A0A9N8KX41_CHRIL</name>
<accession>A0A9N8KX41</accession>
<sequence>MPHPQVIMVGISVYKRALCIYSLKIKAFEYITLKKVFFYKLQIYIFCILYQTSIRLRLYKLKRFFRYKMGILKYDTEGATSIWLTNLHVKLHASAARWRQ</sequence>
<keyword evidence="3" id="KW-1185">Reference proteome</keyword>
<organism evidence="2 3">
    <name type="scientific">Chrysodeixis includens</name>
    <name type="common">Soybean looper</name>
    <name type="synonym">Pseudoplusia includens</name>
    <dbReference type="NCBI Taxonomy" id="689277"/>
    <lineage>
        <taxon>Eukaryota</taxon>
        <taxon>Metazoa</taxon>
        <taxon>Ecdysozoa</taxon>
        <taxon>Arthropoda</taxon>
        <taxon>Hexapoda</taxon>
        <taxon>Insecta</taxon>
        <taxon>Pterygota</taxon>
        <taxon>Neoptera</taxon>
        <taxon>Endopterygota</taxon>
        <taxon>Lepidoptera</taxon>
        <taxon>Glossata</taxon>
        <taxon>Ditrysia</taxon>
        <taxon>Noctuoidea</taxon>
        <taxon>Noctuidae</taxon>
        <taxon>Plusiinae</taxon>
        <taxon>Chrysodeixis</taxon>
    </lineage>
</organism>
<dbReference type="EMBL" id="LR824022">
    <property type="protein sequence ID" value="CAD0203563.1"/>
    <property type="molecule type" value="Genomic_DNA"/>
</dbReference>
<keyword evidence="1" id="KW-1133">Transmembrane helix</keyword>
<reference evidence="2" key="1">
    <citation type="submission" date="2021-12" db="EMBL/GenBank/DDBJ databases">
        <authorList>
            <person name="King R."/>
        </authorList>
    </citation>
    <scope>NUCLEOTIDE SEQUENCE</scope>
</reference>
<evidence type="ECO:0000256" key="1">
    <source>
        <dbReference type="SAM" id="Phobius"/>
    </source>
</evidence>
<gene>
    <name evidence="2" type="ORF">CINC_LOCUS5212</name>
</gene>
<proteinExistence type="predicted"/>
<keyword evidence="1" id="KW-0812">Transmembrane</keyword>
<feature type="transmembrane region" description="Helical" evidence="1">
    <location>
        <begin position="41"/>
        <end position="59"/>
    </location>
</feature>
<evidence type="ECO:0000313" key="2">
    <source>
        <dbReference type="EMBL" id="CAD0203563.1"/>
    </source>
</evidence>
<dbReference type="AlphaFoldDB" id="A0A9N8KX41"/>
<evidence type="ECO:0000313" key="3">
    <source>
        <dbReference type="Proteomes" id="UP001154114"/>
    </source>
</evidence>